<evidence type="ECO:0000313" key="2">
    <source>
        <dbReference type="EMBL" id="MBO8485608.1"/>
    </source>
</evidence>
<dbReference type="GO" id="GO:0005886">
    <property type="term" value="C:plasma membrane"/>
    <property type="evidence" value="ECO:0007669"/>
    <property type="project" value="TreeGrafter"/>
</dbReference>
<organism evidence="2 3">
    <name type="scientific">Candidatus Cryptobacteroides excrementavium</name>
    <dbReference type="NCBI Taxonomy" id="2840759"/>
    <lineage>
        <taxon>Bacteria</taxon>
        <taxon>Pseudomonadati</taxon>
        <taxon>Bacteroidota</taxon>
        <taxon>Bacteroidia</taxon>
        <taxon>Bacteroidales</taxon>
        <taxon>Candidatus Cryptobacteroides</taxon>
    </lineage>
</organism>
<protein>
    <recommendedName>
        <fullName evidence="4">AsmA-like C-terminal domain-containing protein</fullName>
    </recommendedName>
</protein>
<feature type="transmembrane region" description="Helical" evidence="1">
    <location>
        <begin position="12"/>
        <end position="33"/>
    </location>
</feature>
<evidence type="ECO:0008006" key="4">
    <source>
        <dbReference type="Google" id="ProtNLM"/>
    </source>
</evidence>
<dbReference type="EMBL" id="JADILX010000074">
    <property type="protein sequence ID" value="MBO8485608.1"/>
    <property type="molecule type" value="Genomic_DNA"/>
</dbReference>
<comment type="caution">
    <text evidence="2">The sequence shown here is derived from an EMBL/GenBank/DDBJ whole genome shotgun (WGS) entry which is preliminary data.</text>
</comment>
<dbReference type="PANTHER" id="PTHR30441:SF8">
    <property type="entry name" value="DUF748 DOMAIN-CONTAINING PROTEIN"/>
    <property type="match status" value="1"/>
</dbReference>
<name>A0A9D9J2U7_9BACT</name>
<evidence type="ECO:0000256" key="1">
    <source>
        <dbReference type="SAM" id="Phobius"/>
    </source>
</evidence>
<dbReference type="GO" id="GO:0090313">
    <property type="term" value="P:regulation of protein targeting to membrane"/>
    <property type="evidence" value="ECO:0007669"/>
    <property type="project" value="TreeGrafter"/>
</dbReference>
<dbReference type="AlphaFoldDB" id="A0A9D9J2U7"/>
<keyword evidence="1" id="KW-0472">Membrane</keyword>
<reference evidence="2" key="1">
    <citation type="submission" date="2020-10" db="EMBL/GenBank/DDBJ databases">
        <authorList>
            <person name="Gilroy R."/>
        </authorList>
    </citation>
    <scope>NUCLEOTIDE SEQUENCE</scope>
    <source>
        <strain evidence="2">B2-16538</strain>
    </source>
</reference>
<dbReference type="PANTHER" id="PTHR30441">
    <property type="entry name" value="DUF748 DOMAIN-CONTAINING PROTEIN"/>
    <property type="match status" value="1"/>
</dbReference>
<reference evidence="2" key="2">
    <citation type="journal article" date="2021" name="PeerJ">
        <title>Extensive microbial diversity within the chicken gut microbiome revealed by metagenomics and culture.</title>
        <authorList>
            <person name="Gilroy R."/>
            <person name="Ravi A."/>
            <person name="Getino M."/>
            <person name="Pursley I."/>
            <person name="Horton D.L."/>
            <person name="Alikhan N.F."/>
            <person name="Baker D."/>
            <person name="Gharbi K."/>
            <person name="Hall N."/>
            <person name="Watson M."/>
            <person name="Adriaenssens E.M."/>
            <person name="Foster-Nyarko E."/>
            <person name="Jarju S."/>
            <person name="Secka A."/>
            <person name="Antonio M."/>
            <person name="Oren A."/>
            <person name="Chaudhuri R.R."/>
            <person name="La Ragione R."/>
            <person name="Hildebrand F."/>
            <person name="Pallen M.J."/>
        </authorList>
    </citation>
    <scope>NUCLEOTIDE SEQUENCE</scope>
    <source>
        <strain evidence="2">B2-16538</strain>
    </source>
</reference>
<dbReference type="Proteomes" id="UP000823750">
    <property type="component" value="Unassembled WGS sequence"/>
</dbReference>
<keyword evidence="1" id="KW-1133">Transmembrane helix</keyword>
<proteinExistence type="predicted"/>
<accession>A0A9D9J2U7</accession>
<sequence>MGGQKKKIKTIWKVLLWIAGIWAVLLISVQIILSPAVLTRLADKYAAEYIDGNVSFGEVRLSVFKSFPYLNIGFSDVSVTYPADRFTYTDSSFYSRQGRGETADTLASVRRMYASVNVAALAAGTVNVPAIVLDKPRIFARKFQDGASWDIFKTGTDTAAAAPDTGSGQMPKIVLGRIILRGQPHIVYSSPEDTVFAMAHLKRFRFNGRLATGRHGKNRLGFEVDSMFISGRLPSDTLALKLDRFSARVRKGHVDIGASATTYMATNSYGRMRIPVDIEAEAGFPKDSVFAVDIRNFNAMIAGIPVRADAYVSYGDRLYVRGDAAIDRCKANDVLDYFRQNILKMAKDVDTDAEISMSATFDGYYSPESGQLPEIRAKIEIPRSTIGNRKFDIRHEIALDTDISGSRDGAMDIRLNDFHIKGKALQITATGTVSDILGEDPVVDIDAGLGVSLDTLSGYTKRNSGLTLSGALSAGIKGTVRLSELDPYQLAQADISGYVRSTGLNVISEKDTVSLFTDSLDVWLGAIGNTRDSSVAQGERMLALTAYADSVFLSYKDEMRIRGRGLSLKAQNSAAILNKADSSRFYPFGGKLDIDMLAMVGADTTFVALRNSDNTFRISPKLSNPKIPLLKLESSTGRIFMRGPVNRIALRDLDMNAEAAMNSIERRQRAKAFVDSLSRKYPDIPRDSLFGHLRKMRGQRQLPDWLSEKDFMKNDLDFRLSDSMARYFREWDADGSVSVGRASLMSPYFPLRNSLSDVKASFNNNEIRFDSFNLRSGTSDLEVTGRLSGLRGALLGRGFIRLDMDINSSRLNLNELIGAYSAGSRFVPENISAASLDIDDEEYAEMIVTDTLANADIGSSTLIVVPANIVADISLKASDVTWSSLTIESMTTDLAIKERCVQLTNTAANSDIGDIEFEGFYSTRTKQDLKTGFDLALKDITAEKVISMMPAVDSVMPMLKSFKGMLNCTVSATASIDTTMNIEMPSINGVIRITGDDLTLSDNPAFSTIARKLKFKDRESGHIDHMSVEGLISDSRLEVFPFVLKVDRYTLAMSGVQNLDTSFKYHVSVIDSPIPFRVGIDLSGNFDDFKFRIGKAKYKSADVPVFSSVIDQTRLNLRQSIQDIFRQGVDKAIRENERQNLIEDYKKKIDYTEVVDQQLDSLSASEQAQLGE</sequence>
<gene>
    <name evidence="2" type="ORF">IAB78_04195</name>
</gene>
<evidence type="ECO:0000313" key="3">
    <source>
        <dbReference type="Proteomes" id="UP000823750"/>
    </source>
</evidence>
<keyword evidence="1" id="KW-0812">Transmembrane</keyword>
<dbReference type="InterPro" id="IPR052894">
    <property type="entry name" value="AsmA-related"/>
</dbReference>